<organism evidence="4">
    <name type="scientific">Spongospora subterranea</name>
    <dbReference type="NCBI Taxonomy" id="70186"/>
    <lineage>
        <taxon>Eukaryota</taxon>
        <taxon>Sar</taxon>
        <taxon>Rhizaria</taxon>
        <taxon>Endomyxa</taxon>
        <taxon>Phytomyxea</taxon>
        <taxon>Plasmodiophorida</taxon>
        <taxon>Plasmodiophoridae</taxon>
        <taxon>Spongospora</taxon>
    </lineage>
</organism>
<keyword evidence="2" id="KW-0812">Transmembrane</keyword>
<dbReference type="AlphaFoldDB" id="A0A0H5R4X2"/>
<evidence type="ECO:0000256" key="1">
    <source>
        <dbReference type="ARBA" id="ARBA00023115"/>
    </source>
</evidence>
<dbReference type="InterPro" id="IPR029063">
    <property type="entry name" value="SAM-dependent_MTases_sf"/>
</dbReference>
<dbReference type="NCBIfam" id="NF037959">
    <property type="entry name" value="MFS_SpdSyn"/>
    <property type="match status" value="1"/>
</dbReference>
<name>A0A0H5R4X2_9EUKA</name>
<dbReference type="CDD" id="cd02440">
    <property type="entry name" value="AdoMet_MTases"/>
    <property type="match status" value="1"/>
</dbReference>
<dbReference type="PANTHER" id="PTHR43317:SF1">
    <property type="entry name" value="THERMOSPERMINE SYNTHASE ACAULIS5"/>
    <property type="match status" value="1"/>
</dbReference>
<feature type="domain" description="Methyltransferase" evidence="3">
    <location>
        <begin position="117"/>
        <end position="218"/>
    </location>
</feature>
<dbReference type="EMBL" id="HACM01008494">
    <property type="protein sequence ID" value="CRZ08936.1"/>
    <property type="molecule type" value="Transcribed_RNA"/>
</dbReference>
<dbReference type="Pfam" id="PF13649">
    <property type="entry name" value="Methyltransf_25"/>
    <property type="match status" value="1"/>
</dbReference>
<keyword evidence="1" id="KW-0620">Polyamine biosynthesis</keyword>
<accession>A0A0H5R4X2</accession>
<evidence type="ECO:0000259" key="3">
    <source>
        <dbReference type="Pfam" id="PF13649"/>
    </source>
</evidence>
<dbReference type="SUPFAM" id="SSF53335">
    <property type="entry name" value="S-adenosyl-L-methionine-dependent methyltransferases"/>
    <property type="match status" value="1"/>
</dbReference>
<keyword evidence="2" id="KW-0472">Membrane</keyword>
<feature type="transmembrane region" description="Helical" evidence="2">
    <location>
        <begin position="7"/>
        <end position="28"/>
    </location>
</feature>
<feature type="non-terminal residue" evidence="4">
    <location>
        <position position="1"/>
    </location>
</feature>
<protein>
    <recommendedName>
        <fullName evidence="3">Methyltransferase domain-containing protein</fullName>
    </recommendedName>
</protein>
<evidence type="ECO:0000256" key="2">
    <source>
        <dbReference type="SAM" id="Phobius"/>
    </source>
</evidence>
<dbReference type="PANTHER" id="PTHR43317">
    <property type="entry name" value="THERMOSPERMINE SYNTHASE ACAULIS5"/>
    <property type="match status" value="1"/>
</dbReference>
<sequence length="271" mass="30130">VLITPDSIITMVVALVWWISCMLLQSAFVASEQGQLDLTACGPPPENRVIVYCGRDLMAVAQSDDPSLITVTSSSPTEYENNLRVVQTQIKVNTGESLSYINTFVDIVLADAEPLDILLLGLGGGSIPFLVSRRCPHCHIVAVDISEDALAISRKFVQKDDGEFIIYTCEPAEKYLSRSASSSFDVIINDIYKGMEIPSSAYSNEFISDVYRLLRPNGRYLMNFFNPRKDKKFLSDALDSVADVFDEVYTENVRMNVIISATKVEDDKMDL</sequence>
<proteinExistence type="predicted"/>
<dbReference type="GO" id="GO:0006596">
    <property type="term" value="P:polyamine biosynthetic process"/>
    <property type="evidence" value="ECO:0007669"/>
    <property type="project" value="UniProtKB-KW"/>
</dbReference>
<dbReference type="InterPro" id="IPR041698">
    <property type="entry name" value="Methyltransf_25"/>
</dbReference>
<keyword evidence="2" id="KW-1133">Transmembrane helix</keyword>
<dbReference type="Gene3D" id="3.40.50.150">
    <property type="entry name" value="Vaccinia Virus protein VP39"/>
    <property type="match status" value="1"/>
</dbReference>
<evidence type="ECO:0000313" key="4">
    <source>
        <dbReference type="EMBL" id="CRZ08936.1"/>
    </source>
</evidence>
<reference evidence="4" key="1">
    <citation type="submission" date="2015-04" db="EMBL/GenBank/DDBJ databases">
        <title>The genome sequence of the plant pathogenic Rhizarian Plasmodiophora brassicae reveals insights in its biotrophic life cycle and the origin of chitin synthesis.</title>
        <authorList>
            <person name="Schwelm A."/>
            <person name="Fogelqvist J."/>
            <person name="Knaust A."/>
            <person name="Julke S."/>
            <person name="Lilja T."/>
            <person name="Dhandapani V."/>
            <person name="Bonilla-Rosso G."/>
            <person name="Karlsson M."/>
            <person name="Shevchenko A."/>
            <person name="Choi S.R."/>
            <person name="Kim H.G."/>
            <person name="Park J.Y."/>
            <person name="Lim Y.P."/>
            <person name="Ludwig-Muller J."/>
            <person name="Dixelius C."/>
        </authorList>
    </citation>
    <scope>NUCLEOTIDE SEQUENCE</scope>
    <source>
        <tissue evidence="4">Potato root galls</tissue>
    </source>
</reference>